<evidence type="ECO:0000313" key="2">
    <source>
        <dbReference type="Proteomes" id="UP000053051"/>
    </source>
</evidence>
<dbReference type="AlphaFoldDB" id="M1WX88"/>
<keyword evidence="2" id="KW-1185">Reference proteome</keyword>
<accession>M1WX88</accession>
<organism evidence="1 2">
    <name type="scientific">Richelia intracellularis HH01</name>
    <dbReference type="NCBI Taxonomy" id="1165094"/>
    <lineage>
        <taxon>Bacteria</taxon>
        <taxon>Bacillati</taxon>
        <taxon>Cyanobacteriota</taxon>
        <taxon>Cyanophyceae</taxon>
        <taxon>Nostocales</taxon>
        <taxon>Nostocaceae</taxon>
        <taxon>Richelia</taxon>
    </lineage>
</organism>
<reference evidence="2" key="2">
    <citation type="submission" date="2016-01" db="EMBL/GenBank/DDBJ databases">
        <title>Diatom-associated endosymboitic cyanobacterium lacks core nitrogen metabolism enzymes.</title>
        <authorList>
            <person name="Hilton J.A."/>
            <person name="Foster R.A."/>
            <person name="Tripp H.J."/>
            <person name="Carter B.J."/>
            <person name="Zehr J.P."/>
            <person name="Villareal T.A."/>
        </authorList>
    </citation>
    <scope>NUCLEOTIDE SEQUENCE [LARGE SCALE GENOMIC DNA]</scope>
    <source>
        <strain evidence="2">HH01</strain>
    </source>
</reference>
<proteinExistence type="predicted"/>
<dbReference type="EMBL" id="CAIY01000005">
    <property type="protein sequence ID" value="CCH66197.1"/>
    <property type="molecule type" value="Genomic_DNA"/>
</dbReference>
<dbReference type="Proteomes" id="UP000053051">
    <property type="component" value="Unassembled WGS sequence"/>
</dbReference>
<reference evidence="1 2" key="1">
    <citation type="submission" date="2012-05" db="EMBL/GenBank/DDBJ databases">
        <authorList>
            <person name="Hilton J."/>
        </authorList>
    </citation>
    <scope>NUCLEOTIDE SEQUENCE [LARGE SCALE GENOMIC DNA]</scope>
    <source>
        <strain evidence="1 2">HH01</strain>
    </source>
</reference>
<evidence type="ECO:0000313" key="1">
    <source>
        <dbReference type="EMBL" id="CCH66197.1"/>
    </source>
</evidence>
<protein>
    <submittedName>
        <fullName evidence="1">Uncharacterized protein</fullName>
    </submittedName>
</protein>
<name>M1WX88_9NOST</name>
<gene>
    <name evidence="1" type="ORF">RINTHH_420</name>
</gene>
<sequence length="58" mass="6764">MIILDIIFLSPTGYDLAKPIPSFWEYPEFSNFSRFCNLSNSFKSLLLVDCLIRESRNT</sequence>
<comment type="caution">
    <text evidence="1">The sequence shown here is derived from an EMBL/GenBank/DDBJ whole genome shotgun (WGS) entry which is preliminary data.</text>
</comment>